<evidence type="ECO:0000313" key="3">
    <source>
        <dbReference type="EMBL" id="MBM3317485.1"/>
    </source>
</evidence>
<dbReference type="SUPFAM" id="SSF56112">
    <property type="entry name" value="Protein kinase-like (PK-like)"/>
    <property type="match status" value="1"/>
</dbReference>
<evidence type="ECO:0000256" key="1">
    <source>
        <dbReference type="SAM" id="MobiDB-lite"/>
    </source>
</evidence>
<dbReference type="Proteomes" id="UP000748308">
    <property type="component" value="Unassembled WGS sequence"/>
</dbReference>
<sequence>LAQIPEFLRGLTLPGPAGGGPGRRAPDCSPGPSADLPLLHTEVMREHLLVEEGPRGWRLSGLFDFEPAMTGEPEYEFVAVGLFVSCGEVELLRRALRAYGYAEASLDADLERRLLAYALLHRYSHLPWYLQRLPPPPGARTLEALASHWWGLGGAAAL</sequence>
<feature type="non-terminal residue" evidence="3">
    <location>
        <position position="1"/>
    </location>
</feature>
<dbReference type="AlphaFoldDB" id="A0A937X945"/>
<accession>A0A937X945</accession>
<dbReference type="EMBL" id="VGIY01000132">
    <property type="protein sequence ID" value="MBM3317485.1"/>
    <property type="molecule type" value="Genomic_DNA"/>
</dbReference>
<dbReference type="InterPro" id="IPR011009">
    <property type="entry name" value="Kinase-like_dom_sf"/>
</dbReference>
<dbReference type="Pfam" id="PF01636">
    <property type="entry name" value="APH"/>
    <property type="match status" value="1"/>
</dbReference>
<feature type="domain" description="Aminoglycoside phosphotransferase" evidence="2">
    <location>
        <begin position="36"/>
        <end position="106"/>
    </location>
</feature>
<dbReference type="Gene3D" id="3.90.1200.10">
    <property type="match status" value="1"/>
</dbReference>
<evidence type="ECO:0000259" key="2">
    <source>
        <dbReference type="Pfam" id="PF01636"/>
    </source>
</evidence>
<gene>
    <name evidence="3" type="ORF">FJY75_06490</name>
</gene>
<comment type="caution">
    <text evidence="3">The sequence shown here is derived from an EMBL/GenBank/DDBJ whole genome shotgun (WGS) entry which is preliminary data.</text>
</comment>
<protein>
    <submittedName>
        <fullName evidence="3">Phosphotransferase</fullName>
    </submittedName>
</protein>
<organism evidence="3 4">
    <name type="scientific">Eiseniibacteriota bacterium</name>
    <dbReference type="NCBI Taxonomy" id="2212470"/>
    <lineage>
        <taxon>Bacteria</taxon>
        <taxon>Candidatus Eiseniibacteriota</taxon>
    </lineage>
</organism>
<feature type="region of interest" description="Disordered" evidence="1">
    <location>
        <begin position="9"/>
        <end position="31"/>
    </location>
</feature>
<evidence type="ECO:0000313" key="4">
    <source>
        <dbReference type="Proteomes" id="UP000748308"/>
    </source>
</evidence>
<proteinExistence type="predicted"/>
<dbReference type="InterPro" id="IPR002575">
    <property type="entry name" value="Aminoglycoside_PTrfase"/>
</dbReference>
<name>A0A937X945_UNCEI</name>
<reference evidence="3" key="1">
    <citation type="submission" date="2019-03" db="EMBL/GenBank/DDBJ databases">
        <title>Lake Tanganyika Metagenome-Assembled Genomes (MAGs).</title>
        <authorList>
            <person name="Tran P."/>
        </authorList>
    </citation>
    <scope>NUCLEOTIDE SEQUENCE</scope>
    <source>
        <strain evidence="3">M_DeepCast_400m_m2_100</strain>
    </source>
</reference>